<organism evidence="1 3">
    <name type="scientific">Durusdinium trenchii</name>
    <dbReference type="NCBI Taxonomy" id="1381693"/>
    <lineage>
        <taxon>Eukaryota</taxon>
        <taxon>Sar</taxon>
        <taxon>Alveolata</taxon>
        <taxon>Dinophyceae</taxon>
        <taxon>Suessiales</taxon>
        <taxon>Symbiodiniaceae</taxon>
        <taxon>Durusdinium</taxon>
    </lineage>
</organism>
<protein>
    <submittedName>
        <fullName evidence="1">Uncharacterized protein</fullName>
    </submittedName>
</protein>
<dbReference type="Proteomes" id="UP001642484">
    <property type="component" value="Unassembled WGS sequence"/>
</dbReference>
<proteinExistence type="predicted"/>
<reference evidence="1 3" key="1">
    <citation type="submission" date="2024-02" db="EMBL/GenBank/DDBJ databases">
        <authorList>
            <person name="Chen Y."/>
            <person name="Shah S."/>
            <person name="Dougan E. K."/>
            <person name="Thang M."/>
            <person name="Chan C."/>
        </authorList>
    </citation>
    <scope>NUCLEOTIDE SEQUENCE [LARGE SCALE GENOMIC DNA]</scope>
</reference>
<gene>
    <name evidence="1" type="ORF">CCMP2556_LOCUS16542</name>
    <name evidence="2" type="ORF">CCMP2556_LOCUS17880</name>
</gene>
<accession>A0ABP0KJ78</accession>
<dbReference type="EMBL" id="CAXAMN010008890">
    <property type="protein sequence ID" value="CAK9026894.1"/>
    <property type="molecule type" value="Genomic_DNA"/>
</dbReference>
<dbReference type="EMBL" id="CAXAMN010010001">
    <property type="protein sequence ID" value="CAK9030439.1"/>
    <property type="molecule type" value="Genomic_DNA"/>
</dbReference>
<evidence type="ECO:0000313" key="3">
    <source>
        <dbReference type="Proteomes" id="UP001642484"/>
    </source>
</evidence>
<keyword evidence="3" id="KW-1185">Reference proteome</keyword>
<evidence type="ECO:0000313" key="1">
    <source>
        <dbReference type="EMBL" id="CAK9026894.1"/>
    </source>
</evidence>
<name>A0ABP0KJ78_9DINO</name>
<comment type="caution">
    <text evidence="1">The sequence shown here is derived from an EMBL/GenBank/DDBJ whole genome shotgun (WGS) entry which is preliminary data.</text>
</comment>
<sequence length="185" mass="20510">MPPCALIPTLPMVIYGKRAIFVAVNFVLTGSHHNNDMTMAAMDILCAKTAALSGTEYMTRHQLLADEIGHASYYLQSCSSLRSAHILARNNVWALKIYHGMGTAHQRWDTASLVLTARDMALLATFLQVLVKESAPNQAVQFLAQTNDITAHEELSKQMDDPLEWTQLDEGVVVAYMVPPDDHQD</sequence>
<evidence type="ECO:0000313" key="2">
    <source>
        <dbReference type="EMBL" id="CAK9030439.1"/>
    </source>
</evidence>